<proteinExistence type="predicted"/>
<sequence>MSNPSDEREQCQKKRNPPYAKPLTLGHQGEDSAATTKMKRR</sequence>
<protein>
    <submittedName>
        <fullName evidence="2">E1-fs protein</fullName>
    </submittedName>
</protein>
<accession>T2HGG6</accession>
<feature type="compositionally biased region" description="Basic and acidic residues" evidence="1">
    <location>
        <begin position="1"/>
        <end position="12"/>
    </location>
</feature>
<dbReference type="EMBL" id="AB795388">
    <property type="protein sequence ID" value="BAN79223.1"/>
    <property type="molecule type" value="Genomic_DNA"/>
</dbReference>
<feature type="region of interest" description="Disordered" evidence="1">
    <location>
        <begin position="1"/>
        <end position="41"/>
    </location>
</feature>
<gene>
    <name evidence="2" type="primary">e1-fs</name>
</gene>
<evidence type="ECO:0000256" key="1">
    <source>
        <dbReference type="SAM" id="MobiDB-lite"/>
    </source>
</evidence>
<reference evidence="2" key="1">
    <citation type="submission" date="2013-03" db="EMBL/GenBank/DDBJ databases">
        <title>Analysis of variation of the responsible genes for the maturity loci E1, E2, E3 and E4 in soybean.</title>
        <authorList>
            <person name="Tsubokura Y."/>
            <person name="Watanabe S."/>
            <person name="Xia Z."/>
            <person name="Kanamori H."/>
            <person name="Yamagata H."/>
            <person name="Kaga A."/>
            <person name="Katayose Y."/>
            <person name="Abe J."/>
            <person name="Ishimoto M."/>
            <person name="Harada K."/>
        </authorList>
    </citation>
    <scope>NUCLEOTIDE SEQUENCE</scope>
</reference>
<dbReference type="AlphaFoldDB" id="T2HGG6"/>
<evidence type="ECO:0000313" key="2">
    <source>
        <dbReference type="EMBL" id="BAN79223.1"/>
    </source>
</evidence>
<organism evidence="2">
    <name type="scientific">Glycine max</name>
    <name type="common">Soybean</name>
    <name type="synonym">Glycine hispida</name>
    <dbReference type="NCBI Taxonomy" id="3847"/>
    <lineage>
        <taxon>Eukaryota</taxon>
        <taxon>Viridiplantae</taxon>
        <taxon>Streptophyta</taxon>
        <taxon>Embryophyta</taxon>
        <taxon>Tracheophyta</taxon>
        <taxon>Spermatophyta</taxon>
        <taxon>Magnoliopsida</taxon>
        <taxon>eudicotyledons</taxon>
        <taxon>Gunneridae</taxon>
        <taxon>Pentapetalae</taxon>
        <taxon>rosids</taxon>
        <taxon>fabids</taxon>
        <taxon>Fabales</taxon>
        <taxon>Fabaceae</taxon>
        <taxon>Papilionoideae</taxon>
        <taxon>50 kb inversion clade</taxon>
        <taxon>NPAAA clade</taxon>
        <taxon>indigoferoid/millettioid clade</taxon>
        <taxon>Phaseoleae</taxon>
        <taxon>Glycine</taxon>
        <taxon>Glycine subgen. Soja</taxon>
    </lineage>
</organism>
<name>T2HGG6_SOYBN</name>